<feature type="domain" description="HAMP" evidence="14">
    <location>
        <begin position="211"/>
        <end position="263"/>
    </location>
</feature>
<dbReference type="InterPro" id="IPR004090">
    <property type="entry name" value="Chemotax_Me-accpt_rcpt"/>
</dbReference>
<protein>
    <submittedName>
        <fullName evidence="15">Chemotaxis protein</fullName>
    </submittedName>
</protein>
<dbReference type="PROSITE" id="PS50885">
    <property type="entry name" value="HAMP"/>
    <property type="match status" value="1"/>
</dbReference>
<evidence type="ECO:0000259" key="13">
    <source>
        <dbReference type="PROSITE" id="PS50111"/>
    </source>
</evidence>
<feature type="compositionally biased region" description="Basic and acidic residues" evidence="11">
    <location>
        <begin position="327"/>
        <end position="336"/>
    </location>
</feature>
<dbReference type="Pfam" id="PF00672">
    <property type="entry name" value="HAMP"/>
    <property type="match status" value="1"/>
</dbReference>
<evidence type="ECO:0000256" key="1">
    <source>
        <dbReference type="ARBA" id="ARBA00004651"/>
    </source>
</evidence>
<dbReference type="OrthoDB" id="1884279at2"/>
<dbReference type="GO" id="GO:0007165">
    <property type="term" value="P:signal transduction"/>
    <property type="evidence" value="ECO:0007669"/>
    <property type="project" value="UniProtKB-KW"/>
</dbReference>
<evidence type="ECO:0000256" key="12">
    <source>
        <dbReference type="SAM" id="Phobius"/>
    </source>
</evidence>
<organism evidence="15 16">
    <name type="scientific">Pseudomonas oryzihabitans</name>
    <dbReference type="NCBI Taxonomy" id="47885"/>
    <lineage>
        <taxon>Bacteria</taxon>
        <taxon>Pseudomonadati</taxon>
        <taxon>Pseudomonadota</taxon>
        <taxon>Gammaproteobacteria</taxon>
        <taxon>Pseudomonadales</taxon>
        <taxon>Pseudomonadaceae</taxon>
        <taxon>Pseudomonas</taxon>
    </lineage>
</organism>
<gene>
    <name evidence="15" type="ORF">A4V15_16465</name>
</gene>
<dbReference type="Proteomes" id="UP000078356">
    <property type="component" value="Unassembled WGS sequence"/>
</dbReference>
<feature type="region of interest" description="Disordered" evidence="11">
    <location>
        <begin position="317"/>
        <end position="337"/>
    </location>
</feature>
<dbReference type="PANTHER" id="PTHR32089">
    <property type="entry name" value="METHYL-ACCEPTING CHEMOTAXIS PROTEIN MCPB"/>
    <property type="match status" value="1"/>
</dbReference>
<comment type="caution">
    <text evidence="15">The sequence shown here is derived from an EMBL/GenBank/DDBJ whole genome shotgun (WGS) entry which is preliminary data.</text>
</comment>
<keyword evidence="4" id="KW-0145">Chemotaxis</keyword>
<evidence type="ECO:0000256" key="11">
    <source>
        <dbReference type="SAM" id="MobiDB-lite"/>
    </source>
</evidence>
<dbReference type="InterPro" id="IPR004089">
    <property type="entry name" value="MCPsignal_dom"/>
</dbReference>
<comment type="subcellular location">
    <subcellularLocation>
        <location evidence="1">Cell membrane</location>
        <topology evidence="1">Multi-pass membrane protein</topology>
    </subcellularLocation>
</comment>
<dbReference type="PANTHER" id="PTHR32089:SF120">
    <property type="entry name" value="METHYL-ACCEPTING CHEMOTAXIS PROTEIN TLPQ"/>
    <property type="match status" value="1"/>
</dbReference>
<evidence type="ECO:0000313" key="16">
    <source>
        <dbReference type="Proteomes" id="UP000078356"/>
    </source>
</evidence>
<evidence type="ECO:0000256" key="8">
    <source>
        <dbReference type="ARBA" id="ARBA00023224"/>
    </source>
</evidence>
<dbReference type="CDD" id="cd06225">
    <property type="entry name" value="HAMP"/>
    <property type="match status" value="1"/>
</dbReference>
<evidence type="ECO:0000256" key="2">
    <source>
        <dbReference type="ARBA" id="ARBA00022475"/>
    </source>
</evidence>
<dbReference type="EMBL" id="LWCR01000010">
    <property type="protein sequence ID" value="OAN30397.1"/>
    <property type="molecule type" value="Genomic_DNA"/>
</dbReference>
<accession>A0A178LI24</accession>
<dbReference type="PROSITE" id="PS50111">
    <property type="entry name" value="CHEMOTAXIS_TRANSDUC_2"/>
    <property type="match status" value="1"/>
</dbReference>
<evidence type="ECO:0000313" key="15">
    <source>
        <dbReference type="EMBL" id="OAN30397.1"/>
    </source>
</evidence>
<evidence type="ECO:0000259" key="14">
    <source>
        <dbReference type="PROSITE" id="PS50885"/>
    </source>
</evidence>
<dbReference type="FunFam" id="1.10.287.950:FF:000001">
    <property type="entry name" value="Methyl-accepting chemotaxis sensory transducer"/>
    <property type="match status" value="1"/>
</dbReference>
<dbReference type="Gene3D" id="1.10.8.500">
    <property type="entry name" value="HAMP domain in histidine kinase"/>
    <property type="match status" value="1"/>
</dbReference>
<feature type="domain" description="Methyl-accepting transducer" evidence="13">
    <location>
        <begin position="268"/>
        <end position="504"/>
    </location>
</feature>
<dbReference type="GO" id="GO:0006935">
    <property type="term" value="P:chemotaxis"/>
    <property type="evidence" value="ECO:0007669"/>
    <property type="project" value="UniProtKB-KW"/>
</dbReference>
<evidence type="ECO:0000256" key="6">
    <source>
        <dbReference type="ARBA" id="ARBA00022989"/>
    </source>
</evidence>
<dbReference type="InterPro" id="IPR003660">
    <property type="entry name" value="HAMP_dom"/>
</dbReference>
<evidence type="ECO:0000256" key="3">
    <source>
        <dbReference type="ARBA" id="ARBA00022481"/>
    </source>
</evidence>
<dbReference type="GO" id="GO:0005886">
    <property type="term" value="C:plasma membrane"/>
    <property type="evidence" value="ECO:0007669"/>
    <property type="project" value="UniProtKB-SubCell"/>
</dbReference>
<dbReference type="SUPFAM" id="SSF58104">
    <property type="entry name" value="Methyl-accepting chemotaxis protein (MCP) signaling domain"/>
    <property type="match status" value="1"/>
</dbReference>
<dbReference type="PRINTS" id="PR00260">
    <property type="entry name" value="CHEMTRNSDUCR"/>
</dbReference>
<keyword evidence="3" id="KW-0488">Methylation</keyword>
<keyword evidence="6 12" id="KW-1133">Transmembrane helix</keyword>
<dbReference type="SMART" id="SM00304">
    <property type="entry name" value="HAMP"/>
    <property type="match status" value="2"/>
</dbReference>
<evidence type="ECO:0000256" key="9">
    <source>
        <dbReference type="ARBA" id="ARBA00029447"/>
    </source>
</evidence>
<evidence type="ECO:0000256" key="5">
    <source>
        <dbReference type="ARBA" id="ARBA00022692"/>
    </source>
</evidence>
<sequence>MNPSRSLRAQLLLLIGGGLVLLLGLALAGFGLLSRQLDGYQRLLTGPLEEARLVDATNLAFKSQVQEWKNVLLRGGAADQRERYWKQFQEEEARVQAALEQLQRRADEPELRQRLQQLARSHRDMGEAYRHGLAAYVAADYVAAQGDVAVKGIDRATSEQLSSLVTDLHKRANDQAGALSAEARRTVLLAVGAMLAFAALIALLSAWLVNRRIVGPLARVTEQLVQLSEGRLGQPLAESRRDEVGRLARAANRLRDFFVDLAGQLRQGTGALDATTQELGAIAQRSGEGIRDQFSRTDQVATAMHEMSATAEEVARHSGSAATAANDADRAAREGETSMTQTIATIERMHAEITRTAAVIARLEHDSERIGSVLEVIRGIADQTNLLALNAAIEAARAGDAGRGFAVVADEVRSLAVRTASSISEIHQLIATLQGAAHEAAEAVRAGAAESSTGRDQVVASGERLRSITLAVEAIRDMNRQIATAAEEQTSVAEDIARNLAEIVTVARHNEDDLGRTQSASERLQGVSQDLSQLAGRLRD</sequence>
<dbReference type="AlphaFoldDB" id="A0A178LI24"/>
<dbReference type="CDD" id="cd11386">
    <property type="entry name" value="MCP_signal"/>
    <property type="match status" value="1"/>
</dbReference>
<dbReference type="SMART" id="SM00283">
    <property type="entry name" value="MA"/>
    <property type="match status" value="1"/>
</dbReference>
<keyword evidence="2" id="KW-1003">Cell membrane</keyword>
<dbReference type="Pfam" id="PF00015">
    <property type="entry name" value="MCPsignal"/>
    <property type="match status" value="1"/>
</dbReference>
<comment type="similarity">
    <text evidence="9">Belongs to the methyl-accepting chemotaxis (MCP) protein family.</text>
</comment>
<keyword evidence="5 12" id="KW-0812">Transmembrane</keyword>
<reference evidence="15 16" key="1">
    <citation type="submission" date="2016-04" db="EMBL/GenBank/DDBJ databases">
        <title>Draft Genome Sequences of Staphylococcus capitis Strain H36, S. capitis Strain H65, S. cohnii Strain H62, S. hominis Strain H69, Mycobacterium iranicum Strain H39, Plantibacter sp. Strain H53, Pseudomonas oryzihabitans Strain H72, and Microbacterium sp. Strain H83, isolated from residential settings.</title>
        <authorList>
            <person name="Lymperopoulou D."/>
            <person name="Adams R.I."/>
            <person name="Lindow S."/>
            <person name="Coil D.A."/>
            <person name="Jospin G."/>
            <person name="Eisen J.A."/>
        </authorList>
    </citation>
    <scope>NUCLEOTIDE SEQUENCE [LARGE SCALE GENOMIC DNA]</scope>
    <source>
        <strain evidence="15 16">H72</strain>
    </source>
</reference>
<evidence type="ECO:0000256" key="7">
    <source>
        <dbReference type="ARBA" id="ARBA00023136"/>
    </source>
</evidence>
<dbReference type="GO" id="GO:0004888">
    <property type="term" value="F:transmembrane signaling receptor activity"/>
    <property type="evidence" value="ECO:0007669"/>
    <property type="project" value="InterPro"/>
</dbReference>
<name>A0A178LI24_9PSED</name>
<proteinExistence type="inferred from homology"/>
<dbReference type="Gene3D" id="1.10.287.950">
    <property type="entry name" value="Methyl-accepting chemotaxis protein"/>
    <property type="match status" value="1"/>
</dbReference>
<feature type="transmembrane region" description="Helical" evidence="12">
    <location>
        <begin position="187"/>
        <end position="209"/>
    </location>
</feature>
<evidence type="ECO:0000256" key="4">
    <source>
        <dbReference type="ARBA" id="ARBA00022500"/>
    </source>
</evidence>
<evidence type="ECO:0000256" key="10">
    <source>
        <dbReference type="PROSITE-ProRule" id="PRU00284"/>
    </source>
</evidence>
<feature type="region of interest" description="Disordered" evidence="11">
    <location>
        <begin position="512"/>
        <end position="540"/>
    </location>
</feature>
<keyword evidence="8 10" id="KW-0807">Transducer</keyword>
<keyword evidence="7 12" id="KW-0472">Membrane</keyword>
<feature type="compositionally biased region" description="Polar residues" evidence="11">
    <location>
        <begin position="516"/>
        <end position="532"/>
    </location>
</feature>